<dbReference type="Gene3D" id="3.40.50.720">
    <property type="entry name" value="NAD(P)-binding Rossmann-like Domain"/>
    <property type="match status" value="1"/>
</dbReference>
<feature type="domain" description="Gfo/Idh/MocA-like oxidoreductase N-terminal" evidence="3">
    <location>
        <begin position="4"/>
        <end position="119"/>
    </location>
</feature>
<organism evidence="5 6">
    <name type="scientific">Butyribacter intestini</name>
    <dbReference type="NCBI Taxonomy" id="1703332"/>
    <lineage>
        <taxon>Bacteria</taxon>
        <taxon>Bacillati</taxon>
        <taxon>Bacillota</taxon>
        <taxon>Clostridia</taxon>
        <taxon>Lachnospirales</taxon>
        <taxon>Lachnospiraceae</taxon>
        <taxon>Butyribacter</taxon>
    </lineage>
</organism>
<evidence type="ECO:0000313" key="5">
    <source>
        <dbReference type="EMBL" id="KQC85387.1"/>
    </source>
</evidence>
<evidence type="ECO:0000313" key="6">
    <source>
        <dbReference type="Proteomes" id="UP000050833"/>
    </source>
</evidence>
<evidence type="ECO:0000256" key="1">
    <source>
        <dbReference type="ARBA" id="ARBA00010928"/>
    </source>
</evidence>
<gene>
    <name evidence="5" type="ORF">APZ18_11935</name>
</gene>
<keyword evidence="2" id="KW-0560">Oxidoreductase</keyword>
<dbReference type="GO" id="GO:0016491">
    <property type="term" value="F:oxidoreductase activity"/>
    <property type="evidence" value="ECO:0007669"/>
    <property type="project" value="UniProtKB-KW"/>
</dbReference>
<dbReference type="PANTHER" id="PTHR22604">
    <property type="entry name" value="OXIDOREDUCTASES"/>
    <property type="match status" value="1"/>
</dbReference>
<proteinExistence type="inferred from homology"/>
<dbReference type="InterPro" id="IPR055170">
    <property type="entry name" value="GFO_IDH_MocA-like_dom"/>
</dbReference>
<name>A0AAW3JRN4_9FIRM</name>
<evidence type="ECO:0000259" key="3">
    <source>
        <dbReference type="Pfam" id="PF01408"/>
    </source>
</evidence>
<dbReference type="Pfam" id="PF22725">
    <property type="entry name" value="GFO_IDH_MocA_C3"/>
    <property type="match status" value="1"/>
</dbReference>
<dbReference type="Gene3D" id="3.30.360.10">
    <property type="entry name" value="Dihydrodipicolinate Reductase, domain 2"/>
    <property type="match status" value="1"/>
</dbReference>
<dbReference type="InterPro" id="IPR050984">
    <property type="entry name" value="Gfo/Idh/MocA_domain"/>
</dbReference>
<dbReference type="Proteomes" id="UP000050833">
    <property type="component" value="Unassembled WGS sequence"/>
</dbReference>
<dbReference type="AlphaFoldDB" id="A0AAW3JRN4"/>
<dbReference type="SUPFAM" id="SSF51735">
    <property type="entry name" value="NAD(P)-binding Rossmann-fold domains"/>
    <property type="match status" value="1"/>
</dbReference>
<dbReference type="PANTHER" id="PTHR22604:SF105">
    <property type="entry name" value="TRANS-1,2-DIHYDROBENZENE-1,2-DIOL DEHYDROGENASE"/>
    <property type="match status" value="1"/>
</dbReference>
<dbReference type="SUPFAM" id="SSF55347">
    <property type="entry name" value="Glyceraldehyde-3-phosphate dehydrogenase-like, C-terminal domain"/>
    <property type="match status" value="1"/>
</dbReference>
<comment type="caution">
    <text evidence="5">The sequence shown here is derived from an EMBL/GenBank/DDBJ whole genome shotgun (WGS) entry which is preliminary data.</text>
</comment>
<dbReference type="InterPro" id="IPR000683">
    <property type="entry name" value="Gfo/Idh/MocA-like_OxRdtase_N"/>
</dbReference>
<accession>A0AAW3JRN4</accession>
<dbReference type="GO" id="GO:0000166">
    <property type="term" value="F:nucleotide binding"/>
    <property type="evidence" value="ECO:0007669"/>
    <property type="project" value="InterPro"/>
</dbReference>
<dbReference type="Pfam" id="PF01408">
    <property type="entry name" value="GFO_IDH_MocA"/>
    <property type="match status" value="1"/>
</dbReference>
<comment type="similarity">
    <text evidence="1">Belongs to the Gfo/Idh/MocA family.</text>
</comment>
<sequence length="321" mass="36404">MKDIKWAVLGTGVIANEMAQALIKKGKSIYSVANRTHQKAVEFAKKYNINKVYEDMNDVFEDPEVDVVYITTPHNTHYEFMIKAINNGKHILVEKSITLNTSELSRVINLAEQRGVVVAEAMTIYHMPIYKKLKEMLNSGVLGKVNLITMNFGSFKEYDMNNRFFNPNLAGGAMLDIGVYALSFIRWFMDSKPDKCASQTKSAPTGVDEQVGLLLMNDEGQMASVMLSLHSKQPKRGMISCEKGYIEIMEYPRAWEAAIHYVESGETQKITAGENADALVYELEDMERAINGEHGCMHLDYTWDVMDMMTGVRNFKYPEEM</sequence>
<feature type="domain" description="GFO/IDH/MocA-like oxidoreductase" evidence="4">
    <location>
        <begin position="130"/>
        <end position="247"/>
    </location>
</feature>
<reference evidence="5 6" key="1">
    <citation type="submission" date="2015-10" db="EMBL/GenBank/DDBJ databases">
        <title>Butyribacter intestini gen. nov., sp. nov., a butyric acid-producing bacterium of the family Lachnospiraceae isolated from the human faeces.</title>
        <authorList>
            <person name="Zou Y."/>
            <person name="Xue W."/>
            <person name="Luo G."/>
            <person name="Lv M."/>
        </authorList>
    </citation>
    <scope>NUCLEOTIDE SEQUENCE [LARGE SCALE GENOMIC DNA]</scope>
    <source>
        <strain evidence="5 6">TF01-11</strain>
    </source>
</reference>
<keyword evidence="6" id="KW-1185">Reference proteome</keyword>
<evidence type="ECO:0000259" key="4">
    <source>
        <dbReference type="Pfam" id="PF22725"/>
    </source>
</evidence>
<dbReference type="EMBL" id="LLKB01000005">
    <property type="protein sequence ID" value="KQC85387.1"/>
    <property type="molecule type" value="Genomic_DNA"/>
</dbReference>
<evidence type="ECO:0000256" key="2">
    <source>
        <dbReference type="ARBA" id="ARBA00023002"/>
    </source>
</evidence>
<protein>
    <submittedName>
        <fullName evidence="5">Oxidoreductase</fullName>
    </submittedName>
</protein>
<dbReference type="InterPro" id="IPR036291">
    <property type="entry name" value="NAD(P)-bd_dom_sf"/>
</dbReference>
<dbReference type="RefSeq" id="WP_055945228.1">
    <property type="nucleotide sequence ID" value="NZ_JAQDCV010000007.1"/>
</dbReference>